<dbReference type="SUPFAM" id="SSF55874">
    <property type="entry name" value="ATPase domain of HSP90 chaperone/DNA topoisomerase II/histidine kinase"/>
    <property type="match status" value="1"/>
</dbReference>
<dbReference type="InterPro" id="IPR036890">
    <property type="entry name" value="HATPase_C_sf"/>
</dbReference>
<protein>
    <recommendedName>
        <fullName evidence="2">histidine kinase</fullName>
        <ecNumber evidence="2">2.7.13.3</ecNumber>
    </recommendedName>
</protein>
<dbReference type="EMBL" id="LAZL01000003">
    <property type="protein sequence ID" value="KMT66631.1"/>
    <property type="molecule type" value="Genomic_DNA"/>
</dbReference>
<accession>A0A0J8JPP7</accession>
<dbReference type="PATRIC" id="fig|1513271.3.peg.649"/>
<name>A0A0J8JPP7_9ALTE</name>
<feature type="domain" description="Histidine kinase" evidence="4">
    <location>
        <begin position="1"/>
        <end position="210"/>
    </location>
</feature>
<comment type="caution">
    <text evidence="5">The sequence shown here is derived from an EMBL/GenBank/DDBJ whole genome shotgun (WGS) entry which is preliminary data.</text>
</comment>
<dbReference type="Gene3D" id="3.30.565.10">
    <property type="entry name" value="Histidine kinase-like ATPase, C-terminal domain"/>
    <property type="match status" value="1"/>
</dbReference>
<dbReference type="PROSITE" id="PS50109">
    <property type="entry name" value="HIS_KIN"/>
    <property type="match status" value="1"/>
</dbReference>
<keyword evidence="6" id="KW-1185">Reference proteome</keyword>
<reference evidence="5 6" key="1">
    <citation type="submission" date="2015-04" db="EMBL/GenBank/DDBJ databases">
        <title>Draft Genome Sequence of the Novel Agar-Digesting Marine Bacterium Q1.</title>
        <authorList>
            <person name="Li Y."/>
            <person name="Li D."/>
            <person name="Chen G."/>
            <person name="Du Z."/>
        </authorList>
    </citation>
    <scope>NUCLEOTIDE SEQUENCE [LARGE SCALE GENOMIC DNA]</scope>
    <source>
        <strain evidence="5 6">Q1</strain>
    </source>
</reference>
<dbReference type="OrthoDB" id="9122109at2"/>
<evidence type="ECO:0000256" key="2">
    <source>
        <dbReference type="ARBA" id="ARBA00012438"/>
    </source>
</evidence>
<dbReference type="GO" id="GO:0000155">
    <property type="term" value="F:phosphorelay sensor kinase activity"/>
    <property type="evidence" value="ECO:0007669"/>
    <property type="project" value="TreeGrafter"/>
</dbReference>
<dbReference type="InterPro" id="IPR005467">
    <property type="entry name" value="His_kinase_dom"/>
</dbReference>
<dbReference type="PANTHER" id="PTHR43547:SF2">
    <property type="entry name" value="HYBRID SIGNAL TRANSDUCTION HISTIDINE KINASE C"/>
    <property type="match status" value="1"/>
</dbReference>
<evidence type="ECO:0000313" key="6">
    <source>
        <dbReference type="Proteomes" id="UP000037600"/>
    </source>
</evidence>
<sequence length="210" mass="23842">MKNSLCMLIQSIDHLSLSASKHSPEDAEDLAHLHYEASRLNTNLLQLLSLYRAEKHQLPLTIEEHYIVDIVEELIAKNEVYIKNREIKVEINVDEDLAWYLDMDLIGNLLNDIFINALRYSNEKIIISGYEENGKLHIKLEDNGQGYPESMLDLVDMPMQQLDLNAGRTGLGLFFARLISSAHENKGERGEIRLENGGELGGSVFKLILP</sequence>
<organism evidence="5 6">
    <name type="scientific">Catenovulum maritimum</name>
    <dbReference type="NCBI Taxonomy" id="1513271"/>
    <lineage>
        <taxon>Bacteria</taxon>
        <taxon>Pseudomonadati</taxon>
        <taxon>Pseudomonadota</taxon>
        <taxon>Gammaproteobacteria</taxon>
        <taxon>Alteromonadales</taxon>
        <taxon>Alteromonadaceae</taxon>
        <taxon>Catenovulum</taxon>
    </lineage>
</organism>
<proteinExistence type="predicted"/>
<keyword evidence="3" id="KW-0597">Phosphoprotein</keyword>
<evidence type="ECO:0000256" key="1">
    <source>
        <dbReference type="ARBA" id="ARBA00000085"/>
    </source>
</evidence>
<dbReference type="InterPro" id="IPR004358">
    <property type="entry name" value="Sig_transdc_His_kin-like_C"/>
</dbReference>
<dbReference type="AlphaFoldDB" id="A0A0J8JPP7"/>
<dbReference type="RefSeq" id="WP_077066455.1">
    <property type="nucleotide sequence ID" value="NZ_KQ130483.1"/>
</dbReference>
<evidence type="ECO:0000259" key="4">
    <source>
        <dbReference type="PROSITE" id="PS50109"/>
    </source>
</evidence>
<dbReference type="STRING" id="1513271.XM47_03115"/>
<dbReference type="InterPro" id="IPR003594">
    <property type="entry name" value="HATPase_dom"/>
</dbReference>
<dbReference type="PRINTS" id="PR00344">
    <property type="entry name" value="BCTRLSENSOR"/>
</dbReference>
<dbReference type="EC" id="2.7.13.3" evidence="2"/>
<comment type="catalytic activity">
    <reaction evidence="1">
        <text>ATP + protein L-histidine = ADP + protein N-phospho-L-histidine.</text>
        <dbReference type="EC" id="2.7.13.3"/>
    </reaction>
</comment>
<gene>
    <name evidence="5" type="ORF">XM47_03115</name>
</gene>
<dbReference type="SMART" id="SM00387">
    <property type="entry name" value="HATPase_c"/>
    <property type="match status" value="1"/>
</dbReference>
<evidence type="ECO:0000313" key="5">
    <source>
        <dbReference type="EMBL" id="KMT66631.1"/>
    </source>
</evidence>
<dbReference type="Pfam" id="PF02518">
    <property type="entry name" value="HATPase_c"/>
    <property type="match status" value="1"/>
</dbReference>
<evidence type="ECO:0000256" key="3">
    <source>
        <dbReference type="ARBA" id="ARBA00022553"/>
    </source>
</evidence>
<dbReference type="Proteomes" id="UP000037600">
    <property type="component" value="Unassembled WGS sequence"/>
</dbReference>
<dbReference type="PANTHER" id="PTHR43547">
    <property type="entry name" value="TWO-COMPONENT HISTIDINE KINASE"/>
    <property type="match status" value="1"/>
</dbReference>